<dbReference type="AlphaFoldDB" id="A0AAD4M735"/>
<dbReference type="Proteomes" id="UP001203297">
    <property type="component" value="Unassembled WGS sequence"/>
</dbReference>
<comment type="caution">
    <text evidence="2">The sequence shown here is derived from an EMBL/GenBank/DDBJ whole genome shotgun (WGS) entry which is preliminary data.</text>
</comment>
<feature type="compositionally biased region" description="Basic and acidic residues" evidence="1">
    <location>
        <begin position="204"/>
        <end position="224"/>
    </location>
</feature>
<keyword evidence="3" id="KW-1185">Reference proteome</keyword>
<feature type="compositionally biased region" description="Basic and acidic residues" evidence="1">
    <location>
        <begin position="362"/>
        <end position="371"/>
    </location>
</feature>
<protein>
    <submittedName>
        <fullName evidence="2">Uncharacterized protein</fullName>
    </submittedName>
</protein>
<evidence type="ECO:0000313" key="3">
    <source>
        <dbReference type="Proteomes" id="UP001203297"/>
    </source>
</evidence>
<feature type="compositionally biased region" description="Basic residues" evidence="1">
    <location>
        <begin position="45"/>
        <end position="55"/>
    </location>
</feature>
<feature type="region of interest" description="Disordered" evidence="1">
    <location>
        <begin position="1"/>
        <end position="435"/>
    </location>
</feature>
<feature type="compositionally biased region" description="Basic residues" evidence="1">
    <location>
        <begin position="75"/>
        <end position="87"/>
    </location>
</feature>
<feature type="compositionally biased region" description="Pro residues" evidence="1">
    <location>
        <begin position="486"/>
        <end position="499"/>
    </location>
</feature>
<feature type="compositionally biased region" description="Basic and acidic residues" evidence="1">
    <location>
        <begin position="31"/>
        <end position="44"/>
    </location>
</feature>
<gene>
    <name evidence="2" type="ORF">B0F90DRAFT_1708405</name>
</gene>
<feature type="compositionally biased region" description="Polar residues" evidence="1">
    <location>
        <begin position="232"/>
        <end position="243"/>
    </location>
</feature>
<feature type="compositionally biased region" description="Polar residues" evidence="1">
    <location>
        <begin position="1"/>
        <end position="16"/>
    </location>
</feature>
<feature type="compositionally biased region" description="Polar residues" evidence="1">
    <location>
        <begin position="458"/>
        <end position="473"/>
    </location>
</feature>
<name>A0AAD4M735_9AGAM</name>
<evidence type="ECO:0000313" key="2">
    <source>
        <dbReference type="EMBL" id="KAI0303714.1"/>
    </source>
</evidence>
<feature type="region of interest" description="Disordered" evidence="1">
    <location>
        <begin position="450"/>
        <end position="504"/>
    </location>
</feature>
<proteinExistence type="predicted"/>
<feature type="compositionally biased region" description="Basic residues" evidence="1">
    <location>
        <begin position="269"/>
        <end position="281"/>
    </location>
</feature>
<feature type="compositionally biased region" description="Low complexity" evidence="1">
    <location>
        <begin position="19"/>
        <end position="29"/>
    </location>
</feature>
<accession>A0AAD4M735</accession>
<dbReference type="EMBL" id="WTXG01000008">
    <property type="protein sequence ID" value="KAI0303714.1"/>
    <property type="molecule type" value="Genomic_DNA"/>
</dbReference>
<organism evidence="2 3">
    <name type="scientific">Multifurca ochricompacta</name>
    <dbReference type="NCBI Taxonomy" id="376703"/>
    <lineage>
        <taxon>Eukaryota</taxon>
        <taxon>Fungi</taxon>
        <taxon>Dikarya</taxon>
        <taxon>Basidiomycota</taxon>
        <taxon>Agaricomycotina</taxon>
        <taxon>Agaricomycetes</taxon>
        <taxon>Russulales</taxon>
        <taxon>Russulaceae</taxon>
        <taxon>Multifurca</taxon>
    </lineage>
</organism>
<sequence length="546" mass="61144">MPTSNDTKQSTIVTHSDPTEATTTTEIPAHALKDFSQDIAERTKMRTRKAAKRPTRYTEEVIDITDDEIALKPTQKPKARPKPRPIKRAVPTGNDPQMLTDAVTIPMPSSSLPLPPSDPFPESTVINSTPPRPRDLDEVAIPDSSPRRSPENYRKRKHRGRLQSPIDGLTFPSYPPIPQPNMPSHEQEFLPHVAEVSTSTSRVNLEKNVDRVETVGESEYEAKTSAKRFKNSKNAGDSDSSMSARHGRSEAGQYHKKAKTVVEVVIMSPRKKRNKKIKASRKGSSSGSKNDYPVSSSVPGKSPAQWMNDEDAHLFHQQMSDGDDELILAPERKPFHGLQSEDNSAPTEGESVNERVTVVGEEDSRKSDHQPEGVSRSSTDKHRKSRSYSVEPESPLPLKENVRPVVPIQGDDPPNLRQAKETSTPRKLRYTLSRFDRKTPMQELIRRAASHPSAPFAVSSSPIASPLAKSTKSALRRIAPLHPTRRTPPPPLPPPPPPKKSSKMLKLEEKWELELEDEVEGWWALTDVERQDWRKAKRDKELGYDD</sequence>
<evidence type="ECO:0000256" key="1">
    <source>
        <dbReference type="SAM" id="MobiDB-lite"/>
    </source>
</evidence>
<reference evidence="2" key="1">
    <citation type="journal article" date="2022" name="New Phytol.">
        <title>Evolutionary transition to the ectomycorrhizal habit in the genomes of a hyperdiverse lineage of mushroom-forming fungi.</title>
        <authorList>
            <person name="Looney B."/>
            <person name="Miyauchi S."/>
            <person name="Morin E."/>
            <person name="Drula E."/>
            <person name="Courty P.E."/>
            <person name="Kohler A."/>
            <person name="Kuo A."/>
            <person name="LaButti K."/>
            <person name="Pangilinan J."/>
            <person name="Lipzen A."/>
            <person name="Riley R."/>
            <person name="Andreopoulos W."/>
            <person name="He G."/>
            <person name="Johnson J."/>
            <person name="Nolan M."/>
            <person name="Tritt A."/>
            <person name="Barry K.W."/>
            <person name="Grigoriev I.V."/>
            <person name="Nagy L.G."/>
            <person name="Hibbett D."/>
            <person name="Henrissat B."/>
            <person name="Matheny P.B."/>
            <person name="Labbe J."/>
            <person name="Martin F.M."/>
        </authorList>
    </citation>
    <scope>NUCLEOTIDE SEQUENCE</scope>
    <source>
        <strain evidence="2">BPL690</strain>
    </source>
</reference>